<dbReference type="CDD" id="cd01275">
    <property type="entry name" value="FHIT"/>
    <property type="match status" value="1"/>
</dbReference>
<dbReference type="EMBL" id="RXGA01000003">
    <property type="protein sequence ID" value="RWX73026.1"/>
    <property type="molecule type" value="Genomic_DNA"/>
</dbReference>
<organism evidence="4 5">
    <name type="scientific">Methanosuratincola subterraneus</name>
    <dbReference type="NCBI Taxonomy" id="2593994"/>
    <lineage>
        <taxon>Archaea</taxon>
        <taxon>Thermoproteota</taxon>
        <taxon>Methanosuratincolia</taxon>
        <taxon>Candidatus Methanomethylicales</taxon>
        <taxon>Candidatus Methanomethylicaceae</taxon>
        <taxon>Candidatus Methanosuratincola (ex Vanwonterghem et al. 2016)</taxon>
    </lineage>
</organism>
<sequence>MAFFGMSYAREIAHSKKWYRCNRSAGECAECLPWRIRAPDEIVKKIIYRHLHMAERTLWAPWRGEFVSGAKKEGCIFCLKPSEGDAEALIFERREKVFGMLNRFPYNSGHIMIAPYRHVTSIEDLRKEETEDLFGLLKDSIAVLKMEMHPEGFNIGFNIGKAAGAGFEHVHMHIVPRWTGDTNFMPVLASTKVMPEHLSQTLERIKAGFRRLG</sequence>
<evidence type="ECO:0000313" key="5">
    <source>
        <dbReference type="Proteomes" id="UP000288215"/>
    </source>
</evidence>
<reference evidence="4 5" key="1">
    <citation type="submission" date="2018-12" db="EMBL/GenBank/DDBJ databases">
        <title>The complete genome of the methanogenic archaea of the candidate phylum Verstraetearchaeota, obtained from the metagenome of underground thermal water.</title>
        <authorList>
            <person name="Kadnikov V.V."/>
            <person name="Mardanov A.V."/>
            <person name="Beletsky A.V."/>
            <person name="Karnachuk O.V."/>
            <person name="Ravin N.V."/>
        </authorList>
    </citation>
    <scope>NUCLEOTIDE SEQUENCE [LARGE SCALE GENOMIC DNA]</scope>
    <source>
        <strain evidence="4">Ch88</strain>
    </source>
</reference>
<dbReference type="GO" id="GO:0000166">
    <property type="term" value="F:nucleotide binding"/>
    <property type="evidence" value="ECO:0007669"/>
    <property type="project" value="UniProtKB-KW"/>
</dbReference>
<dbReference type="PANTHER" id="PTHR42997:SF1">
    <property type="entry name" value="AP-4-A PHOSPHORYLASE"/>
    <property type="match status" value="1"/>
</dbReference>
<dbReference type="InterPro" id="IPR052908">
    <property type="entry name" value="AP-4-A_phosphorylase"/>
</dbReference>
<dbReference type="InterPro" id="IPR036265">
    <property type="entry name" value="HIT-like_sf"/>
</dbReference>
<keyword evidence="1" id="KW-0547">Nucleotide-binding</keyword>
<evidence type="ECO:0000313" key="4">
    <source>
        <dbReference type="EMBL" id="RWX73026.1"/>
    </source>
</evidence>
<dbReference type="AlphaFoldDB" id="A0A444L649"/>
<feature type="short sequence motif" description="Histidine triad motif" evidence="2">
    <location>
        <begin position="169"/>
        <end position="173"/>
    </location>
</feature>
<dbReference type="Gene3D" id="3.30.428.10">
    <property type="entry name" value="HIT-like"/>
    <property type="match status" value="1"/>
</dbReference>
<proteinExistence type="predicted"/>
<name>A0A444L649_METS7</name>
<gene>
    <name evidence="4" type="ORF">Metus_1000</name>
</gene>
<evidence type="ECO:0000259" key="3">
    <source>
        <dbReference type="PROSITE" id="PS51084"/>
    </source>
</evidence>
<dbReference type="InterPro" id="IPR039383">
    <property type="entry name" value="FHIT"/>
</dbReference>
<evidence type="ECO:0000256" key="1">
    <source>
        <dbReference type="ARBA" id="ARBA00022741"/>
    </source>
</evidence>
<protein>
    <submittedName>
        <fullName evidence="4">HIT family protein</fullName>
    </submittedName>
</protein>
<dbReference type="InterPro" id="IPR011146">
    <property type="entry name" value="HIT-like"/>
</dbReference>
<accession>A0A444L649</accession>
<dbReference type="PANTHER" id="PTHR42997">
    <property type="entry name" value="HIT FAMILY HYDROLASE"/>
    <property type="match status" value="1"/>
</dbReference>
<dbReference type="GO" id="GO:0003824">
    <property type="term" value="F:catalytic activity"/>
    <property type="evidence" value="ECO:0007669"/>
    <property type="project" value="InterPro"/>
</dbReference>
<comment type="caution">
    <text evidence="4">The sequence shown here is derived from an EMBL/GenBank/DDBJ whole genome shotgun (WGS) entry which is preliminary data.</text>
</comment>
<evidence type="ECO:0000256" key="2">
    <source>
        <dbReference type="PROSITE-ProRule" id="PRU00464"/>
    </source>
</evidence>
<dbReference type="Pfam" id="PF01230">
    <property type="entry name" value="HIT"/>
    <property type="match status" value="1"/>
</dbReference>
<dbReference type="PROSITE" id="PS51084">
    <property type="entry name" value="HIT_2"/>
    <property type="match status" value="1"/>
</dbReference>
<dbReference type="SUPFAM" id="SSF54197">
    <property type="entry name" value="HIT-like"/>
    <property type="match status" value="1"/>
</dbReference>
<feature type="domain" description="HIT" evidence="3">
    <location>
        <begin position="76"/>
        <end position="184"/>
    </location>
</feature>
<dbReference type="Proteomes" id="UP000288215">
    <property type="component" value="Unassembled WGS sequence"/>
</dbReference>